<dbReference type="RefSeq" id="WP_096463577.1">
    <property type="nucleotide sequence ID" value="NZ_AP017312.1"/>
</dbReference>
<gene>
    <name evidence="1" type="primary">smc_1</name>
    <name evidence="1" type="ORF">CB4_00666</name>
</gene>
<proteinExistence type="predicted"/>
<dbReference type="EMBL" id="AP017312">
    <property type="protein sequence ID" value="BAU26539.1"/>
    <property type="molecule type" value="Genomic_DNA"/>
</dbReference>
<dbReference type="SUPFAM" id="SSF58100">
    <property type="entry name" value="Bacterial hemolysins"/>
    <property type="match status" value="1"/>
</dbReference>
<dbReference type="AlphaFoldDB" id="A0A0U4WCI4"/>
<dbReference type="Proteomes" id="UP000217696">
    <property type="component" value="Chromosome"/>
</dbReference>
<evidence type="ECO:0000313" key="2">
    <source>
        <dbReference type="Proteomes" id="UP000217696"/>
    </source>
</evidence>
<accession>A0A0U4WCI4</accession>
<reference evidence="1 2" key="1">
    <citation type="submission" date="2015-12" db="EMBL/GenBank/DDBJ databases">
        <title>Genome sequence of Aneurinibacillus soli.</title>
        <authorList>
            <person name="Lee J.S."/>
            <person name="Lee K.C."/>
            <person name="Kim K.K."/>
            <person name="Lee B.W."/>
        </authorList>
    </citation>
    <scope>NUCLEOTIDE SEQUENCE [LARGE SCALE GENOMIC DNA]</scope>
    <source>
        <strain evidence="1 2">CB4</strain>
    </source>
</reference>
<dbReference type="KEGG" id="asoc:CB4_00666"/>
<name>A0A0U4WCI4_9BACL</name>
<sequence>MEEKLNIILSVVQDIQSDVKGLQSEVKGLQGEVKGLQDDVKGLQGDVRKLDQRMDTLENGMNEQFTTVTDEIHTMKNEIFTVKDEIRIVKNQTAHNSELAPAVEAIRLEVTSATEKLDEVVHSMHRLERMDFRLNRTTDRVDELEAEVAVLSSKLKN</sequence>
<organism evidence="1 2">
    <name type="scientific">Aneurinibacillus soli</name>
    <dbReference type="NCBI Taxonomy" id="1500254"/>
    <lineage>
        <taxon>Bacteria</taxon>
        <taxon>Bacillati</taxon>
        <taxon>Bacillota</taxon>
        <taxon>Bacilli</taxon>
        <taxon>Bacillales</taxon>
        <taxon>Paenibacillaceae</taxon>
        <taxon>Aneurinibacillus group</taxon>
        <taxon>Aneurinibacillus</taxon>
    </lineage>
</organism>
<dbReference type="Gene3D" id="1.10.287.1490">
    <property type="match status" value="1"/>
</dbReference>
<keyword evidence="2" id="KW-1185">Reference proteome</keyword>
<protein>
    <submittedName>
        <fullName evidence="1">Chromosome partition protein Smc</fullName>
    </submittedName>
</protein>
<evidence type="ECO:0000313" key="1">
    <source>
        <dbReference type="EMBL" id="BAU26539.1"/>
    </source>
</evidence>